<protein>
    <recommendedName>
        <fullName evidence="4">Secreted protein</fullName>
    </recommendedName>
</protein>
<keyword evidence="3" id="KW-1185">Reference proteome</keyword>
<evidence type="ECO:0000313" key="3">
    <source>
        <dbReference type="Proteomes" id="UP001642540"/>
    </source>
</evidence>
<feature type="signal peptide" evidence="1">
    <location>
        <begin position="1"/>
        <end position="23"/>
    </location>
</feature>
<comment type="caution">
    <text evidence="2">The sequence shown here is derived from an EMBL/GenBank/DDBJ whole genome shotgun (WGS) entry which is preliminary data.</text>
</comment>
<reference evidence="2 3" key="1">
    <citation type="submission" date="2024-08" db="EMBL/GenBank/DDBJ databases">
        <authorList>
            <person name="Cucini C."/>
            <person name="Frati F."/>
        </authorList>
    </citation>
    <scope>NUCLEOTIDE SEQUENCE [LARGE SCALE GENOMIC DNA]</scope>
</reference>
<evidence type="ECO:0000256" key="1">
    <source>
        <dbReference type="SAM" id="SignalP"/>
    </source>
</evidence>
<keyword evidence="1" id="KW-0732">Signal</keyword>
<evidence type="ECO:0000313" key="2">
    <source>
        <dbReference type="EMBL" id="CAL8080494.1"/>
    </source>
</evidence>
<feature type="chain" id="PRO_5047518941" description="Secreted protein" evidence="1">
    <location>
        <begin position="24"/>
        <end position="104"/>
    </location>
</feature>
<gene>
    <name evidence="2" type="ORF">ODALV1_LOCUS4663</name>
</gene>
<name>A0ABP1Q0T5_9HEXA</name>
<accession>A0ABP1Q0T5</accession>
<dbReference type="EMBL" id="CAXLJM020000014">
    <property type="protein sequence ID" value="CAL8080494.1"/>
    <property type="molecule type" value="Genomic_DNA"/>
</dbReference>
<evidence type="ECO:0008006" key="4">
    <source>
        <dbReference type="Google" id="ProtNLM"/>
    </source>
</evidence>
<proteinExistence type="predicted"/>
<organism evidence="2 3">
    <name type="scientific">Orchesella dallaii</name>
    <dbReference type="NCBI Taxonomy" id="48710"/>
    <lineage>
        <taxon>Eukaryota</taxon>
        <taxon>Metazoa</taxon>
        <taxon>Ecdysozoa</taxon>
        <taxon>Arthropoda</taxon>
        <taxon>Hexapoda</taxon>
        <taxon>Collembola</taxon>
        <taxon>Entomobryomorpha</taxon>
        <taxon>Entomobryoidea</taxon>
        <taxon>Orchesellidae</taxon>
        <taxon>Orchesellinae</taxon>
        <taxon>Orchesella</taxon>
    </lineage>
</organism>
<dbReference type="Proteomes" id="UP001642540">
    <property type="component" value="Unassembled WGS sequence"/>
</dbReference>
<sequence>MHTFLVVLTAFTVTFLVLQHVSCLPFRDEMDSAKDYMLDSFEKNNNLPEFDPQRRSEQQLPSRKQRMPWTFAGFDVQDTTCPFGQVMHPSGSHCTNLIEDDYGK</sequence>